<evidence type="ECO:0000256" key="1">
    <source>
        <dbReference type="ARBA" id="ARBA00022723"/>
    </source>
</evidence>
<feature type="compositionally biased region" description="Polar residues" evidence="5">
    <location>
        <begin position="22"/>
        <end position="40"/>
    </location>
</feature>
<feature type="region of interest" description="Disordered" evidence="5">
    <location>
        <begin position="252"/>
        <end position="321"/>
    </location>
</feature>
<dbReference type="PROSITE" id="PS50865">
    <property type="entry name" value="ZF_MYND_2"/>
    <property type="match status" value="1"/>
</dbReference>
<protein>
    <recommendedName>
        <fullName evidence="6">MYND-type domain-containing protein</fullName>
    </recommendedName>
</protein>
<evidence type="ECO:0000256" key="3">
    <source>
        <dbReference type="ARBA" id="ARBA00022833"/>
    </source>
</evidence>
<gene>
    <name evidence="7" type="ORF">LTR62_004465</name>
</gene>
<dbReference type="Pfam" id="PF01753">
    <property type="entry name" value="zf-MYND"/>
    <property type="match status" value="1"/>
</dbReference>
<keyword evidence="1" id="KW-0479">Metal-binding</keyword>
<name>A0AAN7TEP9_9PEZI</name>
<keyword evidence="3" id="KW-0862">Zinc</keyword>
<dbReference type="InterPro" id="IPR002893">
    <property type="entry name" value="Znf_MYND"/>
</dbReference>
<dbReference type="AlphaFoldDB" id="A0AAN7TEP9"/>
<feature type="compositionally biased region" description="Polar residues" evidence="5">
    <location>
        <begin position="51"/>
        <end position="63"/>
    </location>
</feature>
<reference evidence="7" key="1">
    <citation type="submission" date="2023-08" db="EMBL/GenBank/DDBJ databases">
        <title>Black Yeasts Isolated from many extreme environments.</title>
        <authorList>
            <person name="Coleine C."/>
            <person name="Stajich J.E."/>
            <person name="Selbmann L."/>
        </authorList>
    </citation>
    <scope>NUCLEOTIDE SEQUENCE</scope>
    <source>
        <strain evidence="7">CCFEE 5401</strain>
    </source>
</reference>
<dbReference type="EMBL" id="JAVRRL010000033">
    <property type="protein sequence ID" value="KAK5112122.1"/>
    <property type="molecule type" value="Genomic_DNA"/>
</dbReference>
<feature type="compositionally biased region" description="Basic residues" evidence="5">
    <location>
        <begin position="292"/>
        <end position="302"/>
    </location>
</feature>
<dbReference type="SUPFAM" id="SSF144232">
    <property type="entry name" value="HIT/MYND zinc finger-like"/>
    <property type="match status" value="1"/>
</dbReference>
<feature type="compositionally biased region" description="Polar residues" evidence="5">
    <location>
        <begin position="426"/>
        <end position="435"/>
    </location>
</feature>
<feature type="region of interest" description="Disordered" evidence="5">
    <location>
        <begin position="1"/>
        <end position="77"/>
    </location>
</feature>
<sequence>MDNDTGDSLIPPPTPQLRHTELNTPATESSESRRSPTPTARLQPLLPVPSRTGSIDISPTSQGPSGGFDRPPTPAVDTVTTATASISLLASGSSANDSDLMEVDSRPLAHAYQERGRTSSRSTTKARGRTPSVAPGIVNHGLTAYVPVFREQVVAVVDQSNGPHRGKLVQGSDRGTYLHDLNVPLRRLELMVNVKELRKPPHERKHFTIEEDETRTDKQILRDWHTRLHNDKSVGALNEWWGPLPIITEKGLGPGNSGHPSSVGRLTAQYGGSPSSKKRKSYPEGTFNASGKKAKKKKHRRYTSPQTKPEVETLSRGSTPESTVKPATICGLCRATKQHDGSDLLQCERCGRNSYCSKDCQGKHAAGHASACKCPGDAPERSPTPGPSMADYIMDEDEDSVLAEVLRQSAVEAGIEPDLSDEDTSNSKAAVSQPTDSLPVNECSILDFRLGGEYRFIDYLVKYKTSTTWRPGPSLLGPLWTGRMTLFWTITATPYARAWREKLDTELESDYLPGPLGRFVLGFQILEHRNFNFCVQDLDGEESWRVFLGEE</sequence>
<feature type="region of interest" description="Disordered" evidence="5">
    <location>
        <begin position="110"/>
        <end position="135"/>
    </location>
</feature>
<dbReference type="Gene3D" id="6.10.140.2220">
    <property type="match status" value="1"/>
</dbReference>
<accession>A0AAN7TEP9</accession>
<dbReference type="GO" id="GO:0008270">
    <property type="term" value="F:zinc ion binding"/>
    <property type="evidence" value="ECO:0007669"/>
    <property type="project" value="UniProtKB-KW"/>
</dbReference>
<dbReference type="Proteomes" id="UP001310890">
    <property type="component" value="Unassembled WGS sequence"/>
</dbReference>
<proteinExistence type="predicted"/>
<evidence type="ECO:0000313" key="7">
    <source>
        <dbReference type="EMBL" id="KAK5112122.1"/>
    </source>
</evidence>
<comment type="caution">
    <text evidence="7">The sequence shown here is derived from an EMBL/GenBank/DDBJ whole genome shotgun (WGS) entry which is preliminary data.</text>
</comment>
<organism evidence="7 8">
    <name type="scientific">Meristemomyces frigidus</name>
    <dbReference type="NCBI Taxonomy" id="1508187"/>
    <lineage>
        <taxon>Eukaryota</taxon>
        <taxon>Fungi</taxon>
        <taxon>Dikarya</taxon>
        <taxon>Ascomycota</taxon>
        <taxon>Pezizomycotina</taxon>
        <taxon>Dothideomycetes</taxon>
        <taxon>Dothideomycetidae</taxon>
        <taxon>Mycosphaerellales</taxon>
        <taxon>Teratosphaeriaceae</taxon>
        <taxon>Meristemomyces</taxon>
    </lineage>
</organism>
<evidence type="ECO:0000256" key="5">
    <source>
        <dbReference type="SAM" id="MobiDB-lite"/>
    </source>
</evidence>
<feature type="domain" description="MYND-type" evidence="6">
    <location>
        <begin position="330"/>
        <end position="372"/>
    </location>
</feature>
<keyword evidence="2 4" id="KW-0863">Zinc-finger</keyword>
<evidence type="ECO:0000259" key="6">
    <source>
        <dbReference type="PROSITE" id="PS50865"/>
    </source>
</evidence>
<feature type="region of interest" description="Disordered" evidence="5">
    <location>
        <begin position="414"/>
        <end position="435"/>
    </location>
</feature>
<dbReference type="PROSITE" id="PS01360">
    <property type="entry name" value="ZF_MYND_1"/>
    <property type="match status" value="1"/>
</dbReference>
<evidence type="ECO:0000256" key="4">
    <source>
        <dbReference type="PROSITE-ProRule" id="PRU00134"/>
    </source>
</evidence>
<evidence type="ECO:0000256" key="2">
    <source>
        <dbReference type="ARBA" id="ARBA00022771"/>
    </source>
</evidence>
<evidence type="ECO:0000313" key="8">
    <source>
        <dbReference type="Proteomes" id="UP001310890"/>
    </source>
</evidence>